<dbReference type="Pfam" id="PF20076">
    <property type="entry name" value="DUF6472"/>
    <property type="match status" value="1"/>
</dbReference>
<reference evidence="2 3" key="1">
    <citation type="submission" date="2019-08" db="EMBL/GenBank/DDBJ databases">
        <title>In-depth cultivation of the pig gut microbiome towards novel bacterial diversity and tailored functional studies.</title>
        <authorList>
            <person name="Wylensek D."/>
            <person name="Hitch T.C.A."/>
            <person name="Clavel T."/>
        </authorList>
    </citation>
    <scope>NUCLEOTIDE SEQUENCE [LARGE SCALE GENOMIC DNA]</scope>
    <source>
        <strain evidence="2 3">Oil+RF-744-WCA-WT-13</strain>
    </source>
</reference>
<proteinExistence type="predicted"/>
<dbReference type="RefSeq" id="WP_154457046.1">
    <property type="nucleotide sequence ID" value="NZ_VUMV01000001.1"/>
</dbReference>
<name>A0A7X2P6T7_9FIRM</name>
<organism evidence="2 3">
    <name type="scientific">Bilifractor porci</name>
    <dbReference type="NCBI Taxonomy" id="2606636"/>
    <lineage>
        <taxon>Bacteria</taxon>
        <taxon>Bacillati</taxon>
        <taxon>Bacillota</taxon>
        <taxon>Clostridia</taxon>
        <taxon>Lachnospirales</taxon>
        <taxon>Lachnospiraceae</taxon>
        <taxon>Bilifractor</taxon>
    </lineage>
</organism>
<dbReference type="Proteomes" id="UP000466864">
    <property type="component" value="Unassembled WGS sequence"/>
</dbReference>
<sequence length="63" mass="7662">MLNKTSSSECESCAYYLYDDEYEEQYCDIDMEEDDACRLMEHPESHCPYYRNNDEYAVVRHQM</sequence>
<comment type="caution">
    <text evidence="2">The sequence shown here is derived from an EMBL/GenBank/DDBJ whole genome shotgun (WGS) entry which is preliminary data.</text>
</comment>
<evidence type="ECO:0000313" key="3">
    <source>
        <dbReference type="Proteomes" id="UP000466864"/>
    </source>
</evidence>
<protein>
    <recommendedName>
        <fullName evidence="1">DUF6472 domain-containing protein</fullName>
    </recommendedName>
</protein>
<dbReference type="EMBL" id="VUMV01000001">
    <property type="protein sequence ID" value="MST81256.1"/>
    <property type="molecule type" value="Genomic_DNA"/>
</dbReference>
<evidence type="ECO:0000313" key="2">
    <source>
        <dbReference type="EMBL" id="MST81256.1"/>
    </source>
</evidence>
<accession>A0A7X2P6T7</accession>
<feature type="domain" description="DUF6472" evidence="1">
    <location>
        <begin position="8"/>
        <end position="63"/>
    </location>
</feature>
<evidence type="ECO:0000259" key="1">
    <source>
        <dbReference type="Pfam" id="PF20076"/>
    </source>
</evidence>
<gene>
    <name evidence="2" type="ORF">FYJ60_02810</name>
</gene>
<keyword evidence="3" id="KW-1185">Reference proteome</keyword>
<dbReference type="InterPro" id="IPR045525">
    <property type="entry name" value="DUF6472"/>
</dbReference>
<dbReference type="AlphaFoldDB" id="A0A7X2P6T7"/>